<evidence type="ECO:0000313" key="8">
    <source>
        <dbReference type="EMBL" id="UQS86058.1"/>
    </source>
</evidence>
<dbReference type="GO" id="GO:0008652">
    <property type="term" value="P:amino acid biosynthetic process"/>
    <property type="evidence" value="ECO:0007669"/>
    <property type="project" value="UniProtKB-KW"/>
</dbReference>
<sequence length="313" mass="34149">MTKKILITPAMDQFVGQKIKDRGIEPVIVDGQKEQQILEQASDVDGIILMSDPFPNSMFAKMPNLKVLARQGVGYDNVDAKFAAEQGVWVTNTPGGNATEVAESTIANMLILSKHLFTISTKMRDGDNSYGEKMMATQISGKTLGIVGYGHIGQAVAKMAAGFGMNVLVYNRTPREIEYGKQVAWDELFTKSDYVSLHLPAVKGTIGSVAKHEFEMMKDSAYLVNLGRGPLVNETDMVDALQHHHIAGAGLDVFDTEPLPMDSPIRKLDNVFMTPHCSGNSVEAWNQMANAALNNILNVLDGKKPNTPVNEVK</sequence>
<evidence type="ECO:0000256" key="1">
    <source>
        <dbReference type="ARBA" id="ARBA00005854"/>
    </source>
</evidence>
<dbReference type="PANTHER" id="PTHR42789">
    <property type="entry name" value="D-ISOMER SPECIFIC 2-HYDROXYACID DEHYDROGENASE FAMILY PROTEIN (AFU_ORTHOLOGUE AFUA_6G10090)"/>
    <property type="match status" value="1"/>
</dbReference>
<feature type="domain" description="D-isomer specific 2-hydroxyacid dehydrogenase catalytic" evidence="6">
    <location>
        <begin position="13"/>
        <end position="310"/>
    </location>
</feature>
<keyword evidence="4" id="KW-0520">NAD</keyword>
<geneLocation type="plasmid" evidence="8 9">
    <name>p1unnamed</name>
</geneLocation>
<evidence type="ECO:0000259" key="6">
    <source>
        <dbReference type="Pfam" id="PF00389"/>
    </source>
</evidence>
<dbReference type="CDD" id="cd12172">
    <property type="entry name" value="PGDH_like_2"/>
    <property type="match status" value="1"/>
</dbReference>
<dbReference type="InterPro" id="IPR036291">
    <property type="entry name" value="NAD(P)-bd_dom_sf"/>
</dbReference>
<evidence type="ECO:0000256" key="4">
    <source>
        <dbReference type="ARBA" id="ARBA00023027"/>
    </source>
</evidence>
<dbReference type="PROSITE" id="PS00671">
    <property type="entry name" value="D_2_HYDROXYACID_DH_3"/>
    <property type="match status" value="1"/>
</dbReference>
<dbReference type="Gene3D" id="3.40.50.720">
    <property type="entry name" value="NAD(P)-binding Rossmann-like Domain"/>
    <property type="match status" value="2"/>
</dbReference>
<dbReference type="GO" id="GO:0016616">
    <property type="term" value="F:oxidoreductase activity, acting on the CH-OH group of donors, NAD or NADP as acceptor"/>
    <property type="evidence" value="ECO:0007669"/>
    <property type="project" value="InterPro"/>
</dbReference>
<dbReference type="SUPFAM" id="SSF52283">
    <property type="entry name" value="Formate/glycerate dehydrogenase catalytic domain-like"/>
    <property type="match status" value="1"/>
</dbReference>
<name>A0A976RQN0_9LACO</name>
<dbReference type="InterPro" id="IPR050857">
    <property type="entry name" value="D-2-hydroxyacid_DH"/>
</dbReference>
<evidence type="ECO:0000313" key="9">
    <source>
        <dbReference type="Proteomes" id="UP000831181"/>
    </source>
</evidence>
<keyword evidence="8" id="KW-0614">Plasmid</keyword>
<keyword evidence="3 5" id="KW-0560">Oxidoreductase</keyword>
<keyword evidence="2" id="KW-0028">Amino-acid biosynthesis</keyword>
<comment type="similarity">
    <text evidence="1 5">Belongs to the D-isomer specific 2-hydroxyacid dehydrogenase family.</text>
</comment>
<dbReference type="AlphaFoldDB" id="A0A976RQN0"/>
<dbReference type="RefSeq" id="WP_260115865.1">
    <property type="nucleotide sequence ID" value="NZ_CP093360.1"/>
</dbReference>
<organism evidence="8 9">
    <name type="scientific">Nicoliella spurrieriana</name>
    <dbReference type="NCBI Taxonomy" id="2925830"/>
    <lineage>
        <taxon>Bacteria</taxon>
        <taxon>Bacillati</taxon>
        <taxon>Bacillota</taxon>
        <taxon>Bacilli</taxon>
        <taxon>Lactobacillales</taxon>
        <taxon>Lactobacillaceae</taxon>
        <taxon>Nicoliella</taxon>
    </lineage>
</organism>
<reference evidence="8" key="1">
    <citation type="journal article" date="2022" name="Int. J. Syst. Evol. Microbiol.">
        <title>Apilactobacillus apisilvae sp. nov., Nicolia spurrieriana gen. nov. sp. nov., Bombilactobacillus folatiphilus sp. nov. and Bombilactobacillus thymidiniphilus sp. nov., four new lactic acid bacterial isolates from stingless bees Tetragonula carbonaria and Austroplebeia australis.</title>
        <authorList>
            <person name="Oliphant S.A."/>
            <person name="Watson-Haigh N.S."/>
            <person name="Sumby K.M."/>
            <person name="Gardner J."/>
            <person name="Groom S."/>
            <person name="Jiranek V."/>
        </authorList>
    </citation>
    <scope>NUCLEOTIDE SEQUENCE</scope>
    <source>
        <strain evidence="8">SGEP1_A5</strain>
    </source>
</reference>
<feature type="domain" description="D-isomer specific 2-hydroxyacid dehydrogenase NAD-binding" evidence="7">
    <location>
        <begin position="107"/>
        <end position="278"/>
    </location>
</feature>
<dbReference type="PANTHER" id="PTHR42789:SF1">
    <property type="entry name" value="D-ISOMER SPECIFIC 2-HYDROXYACID DEHYDROGENASE FAMILY PROTEIN (AFU_ORTHOLOGUE AFUA_6G10090)"/>
    <property type="match status" value="1"/>
</dbReference>
<evidence type="ECO:0000259" key="7">
    <source>
        <dbReference type="Pfam" id="PF02826"/>
    </source>
</evidence>
<dbReference type="Proteomes" id="UP000831181">
    <property type="component" value="Plasmid p1unnamed"/>
</dbReference>
<dbReference type="InterPro" id="IPR029752">
    <property type="entry name" value="D-isomer_DH_CS1"/>
</dbReference>
<dbReference type="InterPro" id="IPR029753">
    <property type="entry name" value="D-isomer_DH_CS"/>
</dbReference>
<gene>
    <name evidence="8" type="ORF">MOO44_01680</name>
</gene>
<dbReference type="Pfam" id="PF02826">
    <property type="entry name" value="2-Hacid_dh_C"/>
    <property type="match status" value="1"/>
</dbReference>
<accession>A0A976RQN0</accession>
<evidence type="ECO:0000256" key="3">
    <source>
        <dbReference type="ARBA" id="ARBA00023002"/>
    </source>
</evidence>
<evidence type="ECO:0000256" key="5">
    <source>
        <dbReference type="RuleBase" id="RU003719"/>
    </source>
</evidence>
<dbReference type="PROSITE" id="PS00065">
    <property type="entry name" value="D_2_HYDROXYACID_DH_1"/>
    <property type="match status" value="1"/>
</dbReference>
<dbReference type="FunFam" id="3.40.50.720:FF:000203">
    <property type="entry name" value="D-3-phosphoglycerate dehydrogenase (SerA)"/>
    <property type="match status" value="1"/>
</dbReference>
<dbReference type="KEGG" id="lbe:MOO44_01680"/>
<dbReference type="Pfam" id="PF00389">
    <property type="entry name" value="2-Hacid_dh"/>
    <property type="match status" value="1"/>
</dbReference>
<protein>
    <submittedName>
        <fullName evidence="8">Phosphoglycerate dehydrogenase</fullName>
    </submittedName>
</protein>
<dbReference type="InterPro" id="IPR006139">
    <property type="entry name" value="D-isomer_2_OHA_DH_cat_dom"/>
</dbReference>
<evidence type="ECO:0000256" key="2">
    <source>
        <dbReference type="ARBA" id="ARBA00022605"/>
    </source>
</evidence>
<keyword evidence="9" id="KW-1185">Reference proteome</keyword>
<proteinExistence type="inferred from homology"/>
<dbReference type="SUPFAM" id="SSF51735">
    <property type="entry name" value="NAD(P)-binding Rossmann-fold domains"/>
    <property type="match status" value="1"/>
</dbReference>
<dbReference type="EMBL" id="CP093360">
    <property type="protein sequence ID" value="UQS86058.1"/>
    <property type="molecule type" value="Genomic_DNA"/>
</dbReference>
<dbReference type="GO" id="GO:0051287">
    <property type="term" value="F:NAD binding"/>
    <property type="evidence" value="ECO:0007669"/>
    <property type="project" value="InterPro"/>
</dbReference>
<dbReference type="InterPro" id="IPR006140">
    <property type="entry name" value="D-isomer_DH_NAD-bd"/>
</dbReference>